<protein>
    <recommendedName>
        <fullName evidence="11">Borealin N-terminal domain-containing protein</fullName>
    </recommendedName>
</protein>
<dbReference type="EMBL" id="JAWDJX010000001">
    <property type="protein sequence ID" value="KAK3059221.1"/>
    <property type="molecule type" value="Genomic_DNA"/>
</dbReference>
<organism evidence="12 13">
    <name type="scientific">Extremus antarcticus</name>
    <dbReference type="NCBI Taxonomy" id="702011"/>
    <lineage>
        <taxon>Eukaryota</taxon>
        <taxon>Fungi</taxon>
        <taxon>Dikarya</taxon>
        <taxon>Ascomycota</taxon>
        <taxon>Pezizomycotina</taxon>
        <taxon>Dothideomycetes</taxon>
        <taxon>Dothideomycetidae</taxon>
        <taxon>Mycosphaerellales</taxon>
        <taxon>Extremaceae</taxon>
        <taxon>Extremus</taxon>
    </lineage>
</organism>
<comment type="caution">
    <text evidence="12">The sequence shown here is derived from an EMBL/GenBank/DDBJ whole genome shotgun (WGS) entry which is preliminary data.</text>
</comment>
<comment type="subcellular location">
    <subcellularLocation>
        <location evidence="2">Chromosome</location>
        <location evidence="2">Centromere</location>
    </subcellularLocation>
    <subcellularLocation>
        <location evidence="1">Nucleus</location>
    </subcellularLocation>
</comment>
<dbReference type="GO" id="GO:0051301">
    <property type="term" value="P:cell division"/>
    <property type="evidence" value="ECO:0007669"/>
    <property type="project" value="UniProtKB-KW"/>
</dbReference>
<evidence type="ECO:0000256" key="1">
    <source>
        <dbReference type="ARBA" id="ARBA00004123"/>
    </source>
</evidence>
<dbReference type="PANTHER" id="PTHR16040:SF7">
    <property type="entry name" value="AUSTRALIN, ISOFORM A-RELATED"/>
    <property type="match status" value="1"/>
</dbReference>
<evidence type="ECO:0000256" key="2">
    <source>
        <dbReference type="ARBA" id="ARBA00004584"/>
    </source>
</evidence>
<dbReference type="Pfam" id="PF10444">
    <property type="entry name" value="Nbl1_Borealin_N"/>
    <property type="match status" value="1"/>
</dbReference>
<feature type="compositionally biased region" description="Polar residues" evidence="10">
    <location>
        <begin position="189"/>
        <end position="214"/>
    </location>
</feature>
<feature type="domain" description="Borealin N-terminal" evidence="11">
    <location>
        <begin position="41"/>
        <end position="96"/>
    </location>
</feature>
<feature type="compositionally biased region" description="Low complexity" evidence="10">
    <location>
        <begin position="165"/>
        <end position="180"/>
    </location>
</feature>
<evidence type="ECO:0000313" key="13">
    <source>
        <dbReference type="Proteomes" id="UP001271007"/>
    </source>
</evidence>
<dbReference type="InterPro" id="IPR018851">
    <property type="entry name" value="Borealin_N"/>
</dbReference>
<dbReference type="GO" id="GO:0005634">
    <property type="term" value="C:nucleus"/>
    <property type="evidence" value="ECO:0007669"/>
    <property type="project" value="UniProtKB-SubCell"/>
</dbReference>
<evidence type="ECO:0000256" key="7">
    <source>
        <dbReference type="ARBA" id="ARBA00023242"/>
    </source>
</evidence>
<dbReference type="AlphaFoldDB" id="A0AAJ0LXR5"/>
<feature type="compositionally biased region" description="Low complexity" evidence="10">
    <location>
        <begin position="275"/>
        <end position="302"/>
    </location>
</feature>
<dbReference type="GO" id="GO:0032133">
    <property type="term" value="C:chromosome passenger complex"/>
    <property type="evidence" value="ECO:0007669"/>
    <property type="project" value="TreeGrafter"/>
</dbReference>
<keyword evidence="5" id="KW-0132">Cell division</keyword>
<comment type="similarity">
    <text evidence="3">Belongs to the borealin family.</text>
</comment>
<keyword evidence="4" id="KW-0158">Chromosome</keyword>
<evidence type="ECO:0000256" key="6">
    <source>
        <dbReference type="ARBA" id="ARBA00022776"/>
    </source>
</evidence>
<keyword evidence="7" id="KW-0539">Nucleus</keyword>
<feature type="region of interest" description="Disordered" evidence="10">
    <location>
        <begin position="1"/>
        <end position="38"/>
    </location>
</feature>
<evidence type="ECO:0000256" key="5">
    <source>
        <dbReference type="ARBA" id="ARBA00022618"/>
    </source>
</evidence>
<evidence type="ECO:0000256" key="3">
    <source>
        <dbReference type="ARBA" id="ARBA00009914"/>
    </source>
</evidence>
<evidence type="ECO:0000313" key="12">
    <source>
        <dbReference type="EMBL" id="KAK3059221.1"/>
    </source>
</evidence>
<keyword evidence="8" id="KW-0131">Cell cycle</keyword>
<feature type="region of interest" description="Disordered" evidence="10">
    <location>
        <begin position="101"/>
        <end position="329"/>
    </location>
</feature>
<feature type="compositionally biased region" description="Polar residues" evidence="10">
    <location>
        <begin position="7"/>
        <end position="21"/>
    </location>
</feature>
<keyword evidence="13" id="KW-1185">Reference proteome</keyword>
<dbReference type="Proteomes" id="UP001271007">
    <property type="component" value="Unassembled WGS sequence"/>
</dbReference>
<proteinExistence type="inferred from homology"/>
<dbReference type="GO" id="GO:0000775">
    <property type="term" value="C:chromosome, centromeric region"/>
    <property type="evidence" value="ECO:0007669"/>
    <property type="project" value="UniProtKB-SubCell"/>
</dbReference>
<gene>
    <name evidence="12" type="ORF">LTR09_000787</name>
</gene>
<evidence type="ECO:0000256" key="9">
    <source>
        <dbReference type="ARBA" id="ARBA00023328"/>
    </source>
</evidence>
<dbReference type="InterPro" id="IPR018867">
    <property type="entry name" value="Cell_div_borealin"/>
</dbReference>
<evidence type="ECO:0000256" key="4">
    <source>
        <dbReference type="ARBA" id="ARBA00022454"/>
    </source>
</evidence>
<accession>A0AAJ0LXR5</accession>
<feature type="compositionally biased region" description="Basic and acidic residues" evidence="10">
    <location>
        <begin position="116"/>
        <end position="125"/>
    </location>
</feature>
<feature type="compositionally biased region" description="Polar residues" evidence="10">
    <location>
        <begin position="259"/>
        <end position="274"/>
    </location>
</feature>
<name>A0AAJ0LXR5_9PEZI</name>
<evidence type="ECO:0000259" key="11">
    <source>
        <dbReference type="Pfam" id="PF10444"/>
    </source>
</evidence>
<dbReference type="GO" id="GO:0051233">
    <property type="term" value="C:spindle midzone"/>
    <property type="evidence" value="ECO:0007669"/>
    <property type="project" value="TreeGrafter"/>
</dbReference>
<dbReference type="PANTHER" id="PTHR16040">
    <property type="entry name" value="AUSTRALIN, ISOFORM A-RELATED"/>
    <property type="match status" value="1"/>
</dbReference>
<keyword evidence="6" id="KW-0498">Mitosis</keyword>
<evidence type="ECO:0000256" key="8">
    <source>
        <dbReference type="ARBA" id="ARBA00023306"/>
    </source>
</evidence>
<keyword evidence="9" id="KW-0137">Centromere</keyword>
<reference evidence="12" key="1">
    <citation type="submission" date="2023-04" db="EMBL/GenBank/DDBJ databases">
        <title>Black Yeasts Isolated from many extreme environments.</title>
        <authorList>
            <person name="Coleine C."/>
            <person name="Stajich J.E."/>
            <person name="Selbmann L."/>
        </authorList>
    </citation>
    <scope>NUCLEOTIDE SEQUENCE</scope>
    <source>
        <strain evidence="12">CCFEE 5312</strain>
    </source>
</reference>
<evidence type="ECO:0000256" key="10">
    <source>
        <dbReference type="SAM" id="MobiDB-lite"/>
    </source>
</evidence>
<dbReference type="GO" id="GO:0000070">
    <property type="term" value="P:mitotic sister chromatid segregation"/>
    <property type="evidence" value="ECO:0007669"/>
    <property type="project" value="TreeGrafter"/>
</dbReference>
<sequence>MAPKKATQLSATQMDDATTSAPAAAQHTPPEQRAVGITQAQKQALIDNLQLEITERARKLRAQYAQQSQALRSRLEMRVNRIPQALRKRKMQDLLDEHAEKANPKPAPAVPVHQEQTQREFEPMRKSLKRQSGQITITENDKENMPTSSQATELDLANPKKRAKTAATTTATANTKASRTVSRKAVPSTVLSPKSHNSRTLPRSPFKSTGFTSEKPSSRPSSPAKPATLAVPTAGKRTASRAQTKRGPAAAAGSEIDTGRSSEASNTSAGTTIVTKAPAKGRPAAGAKKAPAAPKTAIATGKRIAAAKKENVPPVPTAAAGGRSLRKRA</sequence>
<feature type="compositionally biased region" description="Low complexity" evidence="10">
    <location>
        <begin position="218"/>
        <end position="227"/>
    </location>
</feature>